<keyword evidence="2" id="KW-0233">DNA recombination</keyword>
<evidence type="ECO:0000256" key="1">
    <source>
        <dbReference type="ARBA" id="ARBA00022908"/>
    </source>
</evidence>
<proteinExistence type="predicted"/>
<sequence length="386" mass="43703">MATIRKRQGKGGTSYQAIVRHKSLNGKTLVKTFSKKALAVKWAAAKEAALASSQFVNLAEAKQVTFCAIADFYLQKVTPTKASSTAKEERYIIERVKRYAAGCTIDKCDQDYWREFGLYRKEVDAVSSDTLLKDLQKIHAVFVAAKELMKAPIAESPIAAAKKQLNLLNQLNESGLQRDRRISSDERNQIELYKPKRFTPIREGALFAIETGMRRGEISRMTWSNVDWQNAIYKVETQKTDKTRKRVSKGRDVPLSDEALSILRTIKALRDSGKVNFGEYVWPWRCPHSFTTAFSRMCKRLGIDGLVLHVCRHEFGSTETDRGVDSRKVAAAMGHTDLRSMSRYSHPDMILYHSQEKEQRVQTSYAEPLVAFTVTVNGMNVCCSNI</sequence>
<dbReference type="CDD" id="cd00796">
    <property type="entry name" value="INT_Rci_Hp1_C"/>
    <property type="match status" value="1"/>
</dbReference>
<dbReference type="PANTHER" id="PTHR30349:SF94">
    <property type="entry name" value="INTEGRASE_RECOMBINASE HI_1414-RELATED"/>
    <property type="match status" value="1"/>
</dbReference>
<dbReference type="PROSITE" id="PS51898">
    <property type="entry name" value="TYR_RECOMBINASE"/>
    <property type="match status" value="1"/>
</dbReference>
<evidence type="ECO:0000313" key="4">
    <source>
        <dbReference type="EMBL" id="MBW8191947.1"/>
    </source>
</evidence>
<keyword evidence="1" id="KW-0229">DNA integration</keyword>
<dbReference type="PANTHER" id="PTHR30349">
    <property type="entry name" value="PHAGE INTEGRASE-RELATED"/>
    <property type="match status" value="1"/>
</dbReference>
<dbReference type="EMBL" id="JAHZSS010000016">
    <property type="protein sequence ID" value="MBW8191947.1"/>
    <property type="molecule type" value="Genomic_DNA"/>
</dbReference>
<organism evidence="4 5">
    <name type="scientific">Neiella holothuriorum</name>
    <dbReference type="NCBI Taxonomy" id="2870530"/>
    <lineage>
        <taxon>Bacteria</taxon>
        <taxon>Pseudomonadati</taxon>
        <taxon>Pseudomonadota</taxon>
        <taxon>Gammaproteobacteria</taxon>
        <taxon>Alteromonadales</taxon>
        <taxon>Echinimonadaceae</taxon>
        <taxon>Neiella</taxon>
    </lineage>
</organism>
<dbReference type="InterPro" id="IPR050090">
    <property type="entry name" value="Tyrosine_recombinase_XerCD"/>
</dbReference>
<comment type="caution">
    <text evidence="4">The sequence shown here is derived from an EMBL/GenBank/DDBJ whole genome shotgun (WGS) entry which is preliminary data.</text>
</comment>
<dbReference type="InterPro" id="IPR002104">
    <property type="entry name" value="Integrase_catalytic"/>
</dbReference>
<gene>
    <name evidence="4" type="ORF">K0504_12950</name>
</gene>
<feature type="domain" description="Tyr recombinase" evidence="3">
    <location>
        <begin position="177"/>
        <end position="357"/>
    </location>
</feature>
<dbReference type="SUPFAM" id="SSF56349">
    <property type="entry name" value="DNA breaking-rejoining enzymes"/>
    <property type="match status" value="1"/>
</dbReference>
<dbReference type="InterPro" id="IPR013762">
    <property type="entry name" value="Integrase-like_cat_sf"/>
</dbReference>
<dbReference type="RefSeq" id="WP_220104621.1">
    <property type="nucleotide sequence ID" value="NZ_JAHZSS010000016.1"/>
</dbReference>
<evidence type="ECO:0000313" key="5">
    <source>
        <dbReference type="Proteomes" id="UP001166251"/>
    </source>
</evidence>
<dbReference type="Pfam" id="PF00589">
    <property type="entry name" value="Phage_integrase"/>
    <property type="match status" value="1"/>
</dbReference>
<dbReference type="InterPro" id="IPR011010">
    <property type="entry name" value="DNA_brk_join_enz"/>
</dbReference>
<keyword evidence="5" id="KW-1185">Reference proteome</keyword>
<reference evidence="4" key="1">
    <citation type="submission" date="2021-07" db="EMBL/GenBank/DDBJ databases">
        <title>Neiella marina sp. nov., isolated from the intestinal content of sea cucumber Apostichopus japonicus.</title>
        <authorList>
            <person name="Bai X."/>
        </authorList>
    </citation>
    <scope>NUCLEOTIDE SEQUENCE</scope>
    <source>
        <strain evidence="4">126</strain>
    </source>
</reference>
<protein>
    <submittedName>
        <fullName evidence="4">Site-specific integrase</fullName>
    </submittedName>
</protein>
<name>A0ABS7EJV9_9GAMM</name>
<evidence type="ECO:0000259" key="3">
    <source>
        <dbReference type="PROSITE" id="PS51898"/>
    </source>
</evidence>
<evidence type="ECO:0000256" key="2">
    <source>
        <dbReference type="ARBA" id="ARBA00023172"/>
    </source>
</evidence>
<dbReference type="Gene3D" id="1.10.443.10">
    <property type="entry name" value="Intergrase catalytic core"/>
    <property type="match status" value="1"/>
</dbReference>
<dbReference type="Proteomes" id="UP001166251">
    <property type="component" value="Unassembled WGS sequence"/>
</dbReference>
<accession>A0ABS7EJV9</accession>